<evidence type="ECO:0000256" key="1">
    <source>
        <dbReference type="SAM" id="MobiDB-lite"/>
    </source>
</evidence>
<dbReference type="EMBL" id="JBGBPQ010000023">
    <property type="protein sequence ID" value="KAL1500404.1"/>
    <property type="molecule type" value="Genomic_DNA"/>
</dbReference>
<dbReference type="SUPFAM" id="SSF51316">
    <property type="entry name" value="Mss4-like"/>
    <property type="match status" value="1"/>
</dbReference>
<organism evidence="2 3">
    <name type="scientific">Prymnesium parvum</name>
    <name type="common">Toxic golden alga</name>
    <dbReference type="NCBI Taxonomy" id="97485"/>
    <lineage>
        <taxon>Eukaryota</taxon>
        <taxon>Haptista</taxon>
        <taxon>Haptophyta</taxon>
        <taxon>Prymnesiophyceae</taxon>
        <taxon>Prymnesiales</taxon>
        <taxon>Prymnesiaceae</taxon>
        <taxon>Prymnesium</taxon>
    </lineage>
</organism>
<comment type="caution">
    <text evidence="2">The sequence shown here is derived from an EMBL/GenBank/DDBJ whole genome shotgun (WGS) entry which is preliminary data.</text>
</comment>
<evidence type="ECO:0008006" key="4">
    <source>
        <dbReference type="Google" id="ProtNLM"/>
    </source>
</evidence>
<dbReference type="Proteomes" id="UP001515480">
    <property type="component" value="Unassembled WGS sequence"/>
</dbReference>
<dbReference type="Gene3D" id="2.170.150.20">
    <property type="entry name" value="Peptide methionine sulfoxide reductase"/>
    <property type="match status" value="1"/>
</dbReference>
<name>A0AB34IJK5_PRYPA</name>
<proteinExistence type="predicted"/>
<feature type="region of interest" description="Disordered" evidence="1">
    <location>
        <begin position="1"/>
        <end position="36"/>
    </location>
</feature>
<evidence type="ECO:0000313" key="2">
    <source>
        <dbReference type="EMBL" id="KAL1500404.1"/>
    </source>
</evidence>
<gene>
    <name evidence="2" type="ORF">AB1Y20_013061</name>
</gene>
<protein>
    <recommendedName>
        <fullName evidence="4">Peptide-methionine (R)-S-oxide reductase</fullName>
    </recommendedName>
</protein>
<evidence type="ECO:0000313" key="3">
    <source>
        <dbReference type="Proteomes" id="UP001515480"/>
    </source>
</evidence>
<sequence>MIQRARSLLGSSRTSISKPSADEADAPADDAPSSPAVVFGFRKGQKGPVYGDESLMRPRAHGTSDTPVQPTLRWGCDVKQADKICNFNRHYAERARYFMSTSFMRDLHRAEREGEKTLTFFDSNTGQPLFSAPRFRSYEKFWAESKAHGWPSFRDEEVNWDRVRLLANRECVSIDGTHLGHNLPDRYGNRYCINLVSVAGFPK</sequence>
<reference evidence="2 3" key="1">
    <citation type="journal article" date="2024" name="Science">
        <title>Giant polyketide synthase enzymes in the biosynthesis of giant marine polyether toxins.</title>
        <authorList>
            <person name="Fallon T.R."/>
            <person name="Shende V.V."/>
            <person name="Wierzbicki I.H."/>
            <person name="Pendleton A.L."/>
            <person name="Watervoot N.F."/>
            <person name="Auber R.P."/>
            <person name="Gonzalez D.J."/>
            <person name="Wisecaver J.H."/>
            <person name="Moore B.S."/>
        </authorList>
    </citation>
    <scope>NUCLEOTIDE SEQUENCE [LARGE SCALE GENOMIC DNA]</scope>
    <source>
        <strain evidence="2 3">12B1</strain>
    </source>
</reference>
<keyword evidence="3" id="KW-1185">Reference proteome</keyword>
<dbReference type="InterPro" id="IPR011057">
    <property type="entry name" value="Mss4-like_sf"/>
</dbReference>
<accession>A0AB34IJK5</accession>
<dbReference type="AlphaFoldDB" id="A0AB34IJK5"/>